<evidence type="ECO:0000256" key="1">
    <source>
        <dbReference type="SAM" id="MobiDB-lite"/>
    </source>
</evidence>
<dbReference type="RefSeq" id="WP_053409847.1">
    <property type="nucleotide sequence ID" value="NZ_LHPI01000013.1"/>
</dbReference>
<feature type="region of interest" description="Disordered" evidence="1">
    <location>
        <begin position="114"/>
        <end position="194"/>
    </location>
</feature>
<feature type="compositionally biased region" description="Acidic residues" evidence="1">
    <location>
        <begin position="170"/>
        <end position="179"/>
    </location>
</feature>
<feature type="compositionally biased region" description="Basic residues" evidence="1">
    <location>
        <begin position="117"/>
        <end position="127"/>
    </location>
</feature>
<feature type="compositionally biased region" description="Basic and acidic residues" evidence="1">
    <location>
        <begin position="128"/>
        <end position="137"/>
    </location>
</feature>
<reference evidence="3" key="1">
    <citation type="submission" date="2015-08" db="EMBL/GenBank/DDBJ databases">
        <title>Vibrio galatheae sp. nov., a novel member of the Vibrionaceae family isolated from the Solomon Islands.</title>
        <authorList>
            <person name="Giubergia S."/>
            <person name="Machado H."/>
            <person name="Mateiu R.V."/>
            <person name="Gram L."/>
        </authorList>
    </citation>
    <scope>NUCLEOTIDE SEQUENCE [LARGE SCALE GENOMIC DNA]</scope>
    <source>
        <strain evidence="3">DSM 19134</strain>
    </source>
</reference>
<comment type="caution">
    <text evidence="2">The sequence shown here is derived from an EMBL/GenBank/DDBJ whole genome shotgun (WGS) entry which is preliminary data.</text>
</comment>
<dbReference type="AlphaFoldDB" id="A0A0M0HXW9"/>
<protein>
    <recommendedName>
        <fullName evidence="4">PRTRC system protein E</fullName>
    </recommendedName>
</protein>
<dbReference type="Proteomes" id="UP000037530">
    <property type="component" value="Unassembled WGS sequence"/>
</dbReference>
<sequence>MNLKNVCELVKAAGQTRAIITIDTNNEDAVIIVNIPTSNAACLPKVEDDKQMTLRSALATPMRVLGKIEDVDAVFDEQLAEFGEGFAPASLQLKGVKTNAAAAKASTQAVTTTPKTTVKKASNKKNAAKTEKPDAVETKNTTETAPKAPEKADKVETAPTDAVATQDAPEAVEADDEGMSLESDNFDFFQNGAL</sequence>
<evidence type="ECO:0008006" key="4">
    <source>
        <dbReference type="Google" id="ProtNLM"/>
    </source>
</evidence>
<evidence type="ECO:0000313" key="3">
    <source>
        <dbReference type="Proteomes" id="UP000037530"/>
    </source>
</evidence>
<dbReference type="PATRIC" id="fig|171383.3.peg.2983"/>
<dbReference type="EMBL" id="LHPI01000013">
    <property type="protein sequence ID" value="KOO06924.1"/>
    <property type="molecule type" value="Genomic_DNA"/>
</dbReference>
<name>A0A0M0HXW9_9VIBR</name>
<accession>A0A0M0HXW9</accession>
<proteinExistence type="predicted"/>
<evidence type="ECO:0000313" key="2">
    <source>
        <dbReference type="EMBL" id="KOO06924.1"/>
    </source>
</evidence>
<dbReference type="STRING" id="171383.AKJ31_14585"/>
<organism evidence="2 3">
    <name type="scientific">Vibrio hepatarius</name>
    <dbReference type="NCBI Taxonomy" id="171383"/>
    <lineage>
        <taxon>Bacteria</taxon>
        <taxon>Pseudomonadati</taxon>
        <taxon>Pseudomonadota</taxon>
        <taxon>Gammaproteobacteria</taxon>
        <taxon>Vibrionales</taxon>
        <taxon>Vibrionaceae</taxon>
        <taxon>Vibrio</taxon>
        <taxon>Vibrio oreintalis group</taxon>
    </lineage>
</organism>
<keyword evidence="3" id="KW-1185">Reference proteome</keyword>
<gene>
    <name evidence="2" type="ORF">AKJ31_14585</name>
</gene>